<feature type="transmembrane region" description="Helical" evidence="7">
    <location>
        <begin position="346"/>
        <end position="368"/>
    </location>
</feature>
<dbReference type="Pfam" id="PF01490">
    <property type="entry name" value="Aa_trans"/>
    <property type="match status" value="1"/>
</dbReference>
<evidence type="ECO:0000256" key="7">
    <source>
        <dbReference type="SAM" id="Phobius"/>
    </source>
</evidence>
<evidence type="ECO:0000256" key="5">
    <source>
        <dbReference type="ARBA" id="ARBA00022989"/>
    </source>
</evidence>
<keyword evidence="10" id="KW-1185">Reference proteome</keyword>
<dbReference type="GO" id="GO:0015179">
    <property type="term" value="F:L-amino acid transmembrane transporter activity"/>
    <property type="evidence" value="ECO:0007669"/>
    <property type="project" value="TreeGrafter"/>
</dbReference>
<name>A0A444ZUH4_ARAHY</name>
<comment type="caution">
    <text evidence="9">The sequence shown here is derived from an EMBL/GenBank/DDBJ whole genome shotgun (WGS) entry which is preliminary data.</text>
</comment>
<feature type="transmembrane region" description="Helical" evidence="7">
    <location>
        <begin position="380"/>
        <end position="407"/>
    </location>
</feature>
<accession>A0A444ZUH4</accession>
<reference evidence="9 10" key="1">
    <citation type="submission" date="2019-01" db="EMBL/GenBank/DDBJ databases">
        <title>Sequencing of cultivated peanut Arachis hypogaea provides insights into genome evolution and oil improvement.</title>
        <authorList>
            <person name="Chen X."/>
        </authorList>
    </citation>
    <scope>NUCLEOTIDE SEQUENCE [LARGE SCALE GENOMIC DNA]</scope>
    <source>
        <strain evidence="10">cv. Fuhuasheng</strain>
        <tissue evidence="9">Leaves</tissue>
    </source>
</reference>
<evidence type="ECO:0000256" key="2">
    <source>
        <dbReference type="ARBA" id="ARBA00022448"/>
    </source>
</evidence>
<keyword evidence="2" id="KW-0813">Transport</keyword>
<evidence type="ECO:0000256" key="3">
    <source>
        <dbReference type="ARBA" id="ARBA00022692"/>
    </source>
</evidence>
<keyword evidence="5 7" id="KW-1133">Transmembrane helix</keyword>
<evidence type="ECO:0000256" key="1">
    <source>
        <dbReference type="ARBA" id="ARBA00004141"/>
    </source>
</evidence>
<evidence type="ECO:0000259" key="8">
    <source>
        <dbReference type="Pfam" id="PF01490"/>
    </source>
</evidence>
<evidence type="ECO:0000313" key="9">
    <source>
        <dbReference type="EMBL" id="RYR17885.1"/>
    </source>
</evidence>
<dbReference type="STRING" id="3818.A0A444ZUH4"/>
<feature type="transmembrane region" description="Helical" evidence="7">
    <location>
        <begin position="100"/>
        <end position="118"/>
    </location>
</feature>
<dbReference type="PANTHER" id="PTHR22950">
    <property type="entry name" value="AMINO ACID TRANSPORTER"/>
    <property type="match status" value="1"/>
</dbReference>
<sequence>MESQNHQVQVSYSSGESLRGGTSFFKTCLNGLNALSGVGILSMPYAVSQGGWMSLILLLIVATVCWYTGLLLQRCMDAHPLIKSYPDIGEVAFGYKGRTMVAIFMYLELYLVAVEFLILEGDNLEKLFPNMDFKIGSLRIGGKAGFVLLTALAILPTTWLKSLGVLAYISIGGVVASLILIACVVYVGEVDGIGFHQKGELVNWKGLPSAVSLFAFCYCGHAVFPTLRNSMKDRTQFYKVLMVCFITSTITYGSMAIIGYKMFGEHVNSQVTLNLPTKKISTKIAIYTTLINPFTKYAVIITPITNAIEETLPLLYKGRPVVILIRTIIVLSTLLVALFIPFFAYVMAFIGAFLSVAGSWIFPCLCYLKMNKAAQKFGMELVIIIGILFTGSIIALVGTYISIIQIIHDIKL</sequence>
<feature type="transmembrane region" description="Helical" evidence="7">
    <location>
        <begin position="165"/>
        <end position="187"/>
    </location>
</feature>
<evidence type="ECO:0000256" key="6">
    <source>
        <dbReference type="ARBA" id="ARBA00023136"/>
    </source>
</evidence>
<comment type="subcellular location">
    <subcellularLocation>
        <location evidence="1">Membrane</location>
        <topology evidence="1">Multi-pass membrane protein</topology>
    </subcellularLocation>
</comment>
<proteinExistence type="predicted"/>
<evidence type="ECO:0000313" key="10">
    <source>
        <dbReference type="Proteomes" id="UP000289738"/>
    </source>
</evidence>
<dbReference type="PANTHER" id="PTHR22950:SF698">
    <property type="entry name" value="AMINO ACID TRANSPORTER TRANSMEMBRANE DOMAIN-CONTAINING PROTEIN"/>
    <property type="match status" value="1"/>
</dbReference>
<dbReference type="Proteomes" id="UP000289738">
    <property type="component" value="Chromosome B03"/>
</dbReference>
<feature type="transmembrane region" description="Helical" evidence="7">
    <location>
        <begin position="280"/>
        <end position="300"/>
    </location>
</feature>
<feature type="transmembrane region" description="Helical" evidence="7">
    <location>
        <begin position="138"/>
        <end position="158"/>
    </location>
</feature>
<organism evidence="9 10">
    <name type="scientific">Arachis hypogaea</name>
    <name type="common">Peanut</name>
    <dbReference type="NCBI Taxonomy" id="3818"/>
    <lineage>
        <taxon>Eukaryota</taxon>
        <taxon>Viridiplantae</taxon>
        <taxon>Streptophyta</taxon>
        <taxon>Embryophyta</taxon>
        <taxon>Tracheophyta</taxon>
        <taxon>Spermatophyta</taxon>
        <taxon>Magnoliopsida</taxon>
        <taxon>eudicotyledons</taxon>
        <taxon>Gunneridae</taxon>
        <taxon>Pentapetalae</taxon>
        <taxon>rosids</taxon>
        <taxon>fabids</taxon>
        <taxon>Fabales</taxon>
        <taxon>Fabaceae</taxon>
        <taxon>Papilionoideae</taxon>
        <taxon>50 kb inversion clade</taxon>
        <taxon>dalbergioids sensu lato</taxon>
        <taxon>Dalbergieae</taxon>
        <taxon>Pterocarpus clade</taxon>
        <taxon>Arachis</taxon>
    </lineage>
</organism>
<feature type="domain" description="Amino acid transporter transmembrane" evidence="8">
    <location>
        <begin position="21"/>
        <end position="404"/>
    </location>
</feature>
<feature type="transmembrane region" description="Helical" evidence="7">
    <location>
        <begin position="321"/>
        <end position="340"/>
    </location>
</feature>
<feature type="transmembrane region" description="Helical" evidence="7">
    <location>
        <begin position="207"/>
        <end position="225"/>
    </location>
</feature>
<protein>
    <recommendedName>
        <fullName evidence="8">Amino acid transporter transmembrane domain-containing protein</fullName>
    </recommendedName>
</protein>
<gene>
    <name evidence="9" type="ORF">Ahy_B03g062555</name>
</gene>
<dbReference type="EMBL" id="SDMP01000013">
    <property type="protein sequence ID" value="RYR17885.1"/>
    <property type="molecule type" value="Genomic_DNA"/>
</dbReference>
<feature type="transmembrane region" description="Helical" evidence="7">
    <location>
        <begin position="237"/>
        <end position="260"/>
    </location>
</feature>
<dbReference type="GO" id="GO:0005774">
    <property type="term" value="C:vacuolar membrane"/>
    <property type="evidence" value="ECO:0007669"/>
    <property type="project" value="TreeGrafter"/>
</dbReference>
<evidence type="ECO:0000256" key="4">
    <source>
        <dbReference type="ARBA" id="ARBA00022970"/>
    </source>
</evidence>
<dbReference type="InterPro" id="IPR013057">
    <property type="entry name" value="AA_transpt_TM"/>
</dbReference>
<keyword evidence="4" id="KW-0029">Amino-acid transport</keyword>
<keyword evidence="3 7" id="KW-0812">Transmembrane</keyword>
<dbReference type="AlphaFoldDB" id="A0A444ZUH4"/>
<keyword evidence="6 7" id="KW-0472">Membrane</keyword>
<feature type="transmembrane region" description="Helical" evidence="7">
    <location>
        <begin position="51"/>
        <end position="72"/>
    </location>
</feature>